<accession>A0A2V2VD65</accession>
<name>A0A2V2VD65_TRYCR</name>
<organism evidence="4 5">
    <name type="scientific">Trypanosoma cruzi</name>
    <dbReference type="NCBI Taxonomy" id="5693"/>
    <lineage>
        <taxon>Eukaryota</taxon>
        <taxon>Discoba</taxon>
        <taxon>Euglenozoa</taxon>
        <taxon>Kinetoplastea</taxon>
        <taxon>Metakinetoplastina</taxon>
        <taxon>Trypanosomatida</taxon>
        <taxon>Trypanosomatidae</taxon>
        <taxon>Trypanosoma</taxon>
        <taxon>Schizotrypanum</taxon>
    </lineage>
</organism>
<comment type="caution">
    <text evidence="4">The sequence shown here is derived from an EMBL/GenBank/DDBJ whole genome shotgun (WGS) entry which is preliminary data.</text>
</comment>
<feature type="compositionally biased region" description="Basic and acidic residues" evidence="1">
    <location>
        <begin position="403"/>
        <end position="412"/>
    </location>
</feature>
<feature type="compositionally biased region" description="Basic and acidic residues" evidence="1">
    <location>
        <begin position="307"/>
        <end position="319"/>
    </location>
</feature>
<feature type="chain" id="PRO_5016025427" evidence="3">
    <location>
        <begin position="31"/>
        <end position="472"/>
    </location>
</feature>
<feature type="signal peptide" evidence="3">
    <location>
        <begin position="1"/>
        <end position="30"/>
    </location>
</feature>
<dbReference type="VEuPathDB" id="TriTrypDB:Tc_MARK_6858"/>
<dbReference type="AlphaFoldDB" id="A0A2V2VD65"/>
<feature type="compositionally biased region" description="Polar residues" evidence="1">
    <location>
        <begin position="355"/>
        <end position="371"/>
    </location>
</feature>
<evidence type="ECO:0000256" key="1">
    <source>
        <dbReference type="SAM" id="MobiDB-lite"/>
    </source>
</evidence>
<dbReference type="VEuPathDB" id="TriTrypDB:TCSYLVIO_009580"/>
<feature type="compositionally biased region" description="Polar residues" evidence="1">
    <location>
        <begin position="414"/>
        <end position="429"/>
    </location>
</feature>
<protein>
    <submittedName>
        <fullName evidence="4">Mucin-associated surface protein (MASP)</fullName>
    </submittedName>
</protein>
<keyword evidence="2" id="KW-0812">Transmembrane</keyword>
<dbReference type="VEuPathDB" id="TriTrypDB:C4B63_39g160"/>
<feature type="compositionally biased region" description="Polar residues" evidence="1">
    <location>
        <begin position="234"/>
        <end position="284"/>
    </location>
</feature>
<gene>
    <name evidence="4" type="ORF">C4B63_39g160</name>
</gene>
<keyword evidence="2" id="KW-0472">Membrane</keyword>
<keyword evidence="2" id="KW-1133">Transmembrane helix</keyword>
<dbReference type="VEuPathDB" id="TriTrypDB:TcBrA4_0170700"/>
<proteinExistence type="predicted"/>
<keyword evidence="3" id="KW-0732">Signal</keyword>
<sequence length="472" mass="49771">MRSGALVCFFNFFFFNSCFLLLFKLLVCRAVCELCNRTDSTCLMLCVRWSFQLLLCSDCAWCVTVFSLLLLSLCVDVLLFCTEGYTQVTGVMALMMTGRVLLVCALCVLWCGIAGVICEEAPTVSVPDLPTADTVAQGITDMTGDAGNGGPQDGKEKPQGERKTEVNVNNSESPAGTHSGVNAEEEEDDMEETEDEEEEEIKGDEHNVETERRKDQGEETGDGSGVLNVRPVASAQQHPQPAPSTGSNSPSGTLETTLQATQSGLQQSADTPNNLPTENNTINKETGRETASDKIAEETSPSSLREGAVDIQKDAEGNNEKSQNNPHVPGAAATVQVHQQDGEMDTINEAILGGETNNKENIQQNDSSSTAVRAVQSDAGTEGNPTANELSRPSIEDATPISKTHDFNKESDSTENAAPQSAGSVTAPNTDAKPGGTAMPGDTDSSTAASHTTSPLLLLSVVACAAAAVVAA</sequence>
<dbReference type="Proteomes" id="UP000246121">
    <property type="component" value="Unassembled WGS sequence"/>
</dbReference>
<evidence type="ECO:0000313" key="4">
    <source>
        <dbReference type="EMBL" id="PWU92263.1"/>
    </source>
</evidence>
<feature type="compositionally biased region" description="Basic and acidic residues" evidence="1">
    <location>
        <begin position="153"/>
        <end position="165"/>
    </location>
</feature>
<dbReference type="VEuPathDB" id="TriTrypDB:TcCL_NonESM05982"/>
<feature type="compositionally biased region" description="Acidic residues" evidence="1">
    <location>
        <begin position="183"/>
        <end position="202"/>
    </location>
</feature>
<feature type="compositionally biased region" description="Basic and acidic residues" evidence="1">
    <location>
        <begin position="285"/>
        <end position="297"/>
    </location>
</feature>
<dbReference type="VEuPathDB" id="TriTrypDB:TCDM_11831"/>
<feature type="region of interest" description="Disordered" evidence="1">
    <location>
        <begin position="139"/>
        <end position="452"/>
    </location>
</feature>
<feature type="compositionally biased region" description="Low complexity" evidence="1">
    <location>
        <begin position="442"/>
        <end position="452"/>
    </location>
</feature>
<dbReference type="VEuPathDB" id="TriTrypDB:TcG_10735"/>
<dbReference type="VEuPathDB" id="TriTrypDB:ECC02_006867"/>
<feature type="transmembrane region" description="Helical" evidence="2">
    <location>
        <begin position="100"/>
        <end position="117"/>
    </location>
</feature>
<feature type="transmembrane region" description="Helical" evidence="2">
    <location>
        <begin position="52"/>
        <end position="79"/>
    </location>
</feature>
<feature type="compositionally biased region" description="Basic and acidic residues" evidence="1">
    <location>
        <begin position="203"/>
        <end position="217"/>
    </location>
</feature>
<feature type="compositionally biased region" description="Polar residues" evidence="1">
    <location>
        <begin position="166"/>
        <end position="180"/>
    </location>
</feature>
<evidence type="ECO:0000313" key="5">
    <source>
        <dbReference type="Proteomes" id="UP000246121"/>
    </source>
</evidence>
<evidence type="ECO:0000256" key="3">
    <source>
        <dbReference type="SAM" id="SignalP"/>
    </source>
</evidence>
<reference evidence="4 5" key="1">
    <citation type="journal article" date="2018" name="Microb. Genom.">
        <title>Expanding an expanded genome: long-read sequencing of Trypanosoma cruzi.</title>
        <authorList>
            <person name="Berna L."/>
            <person name="Rodriguez M."/>
            <person name="Chiribao M.L."/>
            <person name="Parodi-Talice A."/>
            <person name="Pita S."/>
            <person name="Rijo G."/>
            <person name="Alvarez-Valin F."/>
            <person name="Robello C."/>
        </authorList>
    </citation>
    <scope>NUCLEOTIDE SEQUENCE [LARGE SCALE GENOMIC DNA]</scope>
    <source>
        <strain evidence="4 5">Dm28c</strain>
    </source>
</reference>
<dbReference type="VEuPathDB" id="TriTrypDB:TcCLB.506139.40"/>
<evidence type="ECO:0000256" key="2">
    <source>
        <dbReference type="SAM" id="Phobius"/>
    </source>
</evidence>
<dbReference type="VEuPathDB" id="TriTrypDB:BCY84_22802"/>
<dbReference type="VEuPathDB" id="TriTrypDB:TCSYLVIO_009606"/>
<dbReference type="EMBL" id="PRFA01000039">
    <property type="protein sequence ID" value="PWU92263.1"/>
    <property type="molecule type" value="Genomic_DNA"/>
</dbReference>